<reference evidence="2" key="1">
    <citation type="journal article" date="2019" name="bioRxiv">
        <title>The Genome of the Zebra Mussel, Dreissena polymorpha: A Resource for Invasive Species Research.</title>
        <authorList>
            <person name="McCartney M.A."/>
            <person name="Auch B."/>
            <person name="Kono T."/>
            <person name="Mallez S."/>
            <person name="Zhang Y."/>
            <person name="Obille A."/>
            <person name="Becker A."/>
            <person name="Abrahante J.E."/>
            <person name="Garbe J."/>
            <person name="Badalamenti J.P."/>
            <person name="Herman A."/>
            <person name="Mangelson H."/>
            <person name="Liachko I."/>
            <person name="Sullivan S."/>
            <person name="Sone E.D."/>
            <person name="Koren S."/>
            <person name="Silverstein K.A.T."/>
            <person name="Beckman K.B."/>
            <person name="Gohl D.M."/>
        </authorList>
    </citation>
    <scope>NUCLEOTIDE SEQUENCE</scope>
    <source>
        <strain evidence="2">Duluth1</strain>
        <tissue evidence="2">Whole animal</tissue>
    </source>
</reference>
<dbReference type="EMBL" id="JAIWYP010000022">
    <property type="protein sequence ID" value="KAH3692495.1"/>
    <property type="molecule type" value="Genomic_DNA"/>
</dbReference>
<reference evidence="2" key="2">
    <citation type="submission" date="2020-11" db="EMBL/GenBank/DDBJ databases">
        <authorList>
            <person name="McCartney M.A."/>
            <person name="Auch B."/>
            <person name="Kono T."/>
            <person name="Mallez S."/>
            <person name="Becker A."/>
            <person name="Gohl D.M."/>
            <person name="Silverstein K.A.T."/>
            <person name="Koren S."/>
            <person name="Bechman K.B."/>
            <person name="Herman A."/>
            <person name="Abrahante J.E."/>
            <person name="Garbe J."/>
        </authorList>
    </citation>
    <scope>NUCLEOTIDE SEQUENCE</scope>
    <source>
        <strain evidence="2">Duluth1</strain>
        <tissue evidence="2">Whole animal</tissue>
    </source>
</reference>
<dbReference type="Proteomes" id="UP000828390">
    <property type="component" value="Unassembled WGS sequence"/>
</dbReference>
<comment type="caution">
    <text evidence="2">The sequence shown here is derived from an EMBL/GenBank/DDBJ whole genome shotgun (WGS) entry which is preliminary data.</text>
</comment>
<feature type="region of interest" description="Disordered" evidence="1">
    <location>
        <begin position="1"/>
        <end position="26"/>
    </location>
</feature>
<sequence>MENRQEAPPVHYGEHQSCSHGPEAGIEPVTPMRISCALTTLLIVLTGQPGNNTDS</sequence>
<proteinExistence type="predicted"/>
<evidence type="ECO:0000313" key="2">
    <source>
        <dbReference type="EMBL" id="KAH3692495.1"/>
    </source>
</evidence>
<protein>
    <submittedName>
        <fullName evidence="2">Uncharacterized protein</fullName>
    </submittedName>
</protein>
<evidence type="ECO:0000313" key="3">
    <source>
        <dbReference type="Proteomes" id="UP000828390"/>
    </source>
</evidence>
<gene>
    <name evidence="2" type="ORF">DPMN_194336</name>
</gene>
<name>A0A9D4BF72_DREPO</name>
<dbReference type="AlphaFoldDB" id="A0A9D4BF72"/>
<evidence type="ECO:0000256" key="1">
    <source>
        <dbReference type="SAM" id="MobiDB-lite"/>
    </source>
</evidence>
<organism evidence="2 3">
    <name type="scientific">Dreissena polymorpha</name>
    <name type="common">Zebra mussel</name>
    <name type="synonym">Mytilus polymorpha</name>
    <dbReference type="NCBI Taxonomy" id="45954"/>
    <lineage>
        <taxon>Eukaryota</taxon>
        <taxon>Metazoa</taxon>
        <taxon>Spiralia</taxon>
        <taxon>Lophotrochozoa</taxon>
        <taxon>Mollusca</taxon>
        <taxon>Bivalvia</taxon>
        <taxon>Autobranchia</taxon>
        <taxon>Heteroconchia</taxon>
        <taxon>Euheterodonta</taxon>
        <taxon>Imparidentia</taxon>
        <taxon>Neoheterodontei</taxon>
        <taxon>Myida</taxon>
        <taxon>Dreissenoidea</taxon>
        <taxon>Dreissenidae</taxon>
        <taxon>Dreissena</taxon>
    </lineage>
</organism>
<accession>A0A9D4BF72</accession>
<keyword evidence="3" id="KW-1185">Reference proteome</keyword>